<protein>
    <recommendedName>
        <fullName evidence="16">Gasdermin pore forming domain-containing protein</fullName>
    </recommendedName>
</protein>
<keyword evidence="4" id="KW-1134">Transmembrane beta strand</keyword>
<evidence type="ECO:0000256" key="6">
    <source>
        <dbReference type="ARBA" id="ARBA00022490"/>
    </source>
</evidence>
<sequence length="473" mass="52116">MFAKATTNFVTEIDPDGCLVPVFRLNESDNLALLSLVIKRKRFWFWQQPKYLTTDFSLNDVLVGDKDIDTAVIETDFLKYNSTLQSNTSGGADADFGPGRVNVGGEGSSKLASSFGNLTKQEIDLKRLLDDSKDRVLDLQHSLVQQTRENRREVLGVVKECITTTQPCTISEVVHKVGSCGAFLGFTVPRKIQVSVKNGGHQSNSSVSVEIPANTALAYSIIELRVKSTGRFEFEASCQYMQSVHILFNWLCDQFWSDHCSLVSPDLCLMPHNRGGFETDGVEKGVTVLCSTPPEAPNRQPLQEELEKLQPQFKVLSDLPSNTRHCLFQQFSILLKDRTAISVLDLALEDVSCGKKPDLSSLDKVPSLRSAVQTILELFQGDDGTGDAQADSTSSGKQLSHSAMSATHLLSSALEEMNDSVLSVLESCCCPRTIQALQLLWSVLHIAWQVQHVVENKKCSLKDSTLAILGDEN</sequence>
<dbReference type="GO" id="GO:0005737">
    <property type="term" value="C:cytoplasm"/>
    <property type="evidence" value="ECO:0007669"/>
    <property type="project" value="UniProtKB-SubCell"/>
</dbReference>
<evidence type="ECO:0000313" key="15">
    <source>
        <dbReference type="Proteomes" id="UP001239994"/>
    </source>
</evidence>
<proteinExistence type="inferred from homology"/>
<evidence type="ECO:0000256" key="4">
    <source>
        <dbReference type="ARBA" id="ARBA00022452"/>
    </source>
</evidence>
<dbReference type="GO" id="GO:0012501">
    <property type="term" value="P:programmed cell death"/>
    <property type="evidence" value="ECO:0007669"/>
    <property type="project" value="UniProtKB-KW"/>
</dbReference>
<feature type="domain" description="Gasdermin PUB" evidence="13">
    <location>
        <begin position="301"/>
        <end position="473"/>
    </location>
</feature>
<dbReference type="InterPro" id="IPR040460">
    <property type="entry name" value="Gasdermin_pore"/>
</dbReference>
<keyword evidence="15" id="KW-1185">Reference proteome</keyword>
<gene>
    <name evidence="14" type="ORF">P4O66_010427</name>
</gene>
<comment type="caution">
    <text evidence="14">The sequence shown here is derived from an EMBL/GenBank/DDBJ whole genome shotgun (WGS) entry which is preliminary data.</text>
</comment>
<evidence type="ECO:0000256" key="9">
    <source>
        <dbReference type="ARBA" id="ARBA00023136"/>
    </source>
</evidence>
<feature type="non-terminal residue" evidence="14">
    <location>
        <position position="1"/>
    </location>
</feature>
<evidence type="ECO:0000259" key="12">
    <source>
        <dbReference type="Pfam" id="PF04598"/>
    </source>
</evidence>
<keyword evidence="10" id="KW-0564">Palmitate</keyword>
<dbReference type="PANTHER" id="PTHR15207">
    <property type="entry name" value="NONSYNDROMIC HEARING IMPAIRMENT PROTEIN"/>
    <property type="match status" value="1"/>
</dbReference>
<evidence type="ECO:0000256" key="2">
    <source>
        <dbReference type="ARBA" id="ARBA00004651"/>
    </source>
</evidence>
<feature type="domain" description="Gasdermin pore forming" evidence="12">
    <location>
        <begin position="1"/>
        <end position="239"/>
    </location>
</feature>
<evidence type="ECO:0000256" key="3">
    <source>
        <dbReference type="ARBA" id="ARBA00009279"/>
    </source>
</evidence>
<reference evidence="14" key="1">
    <citation type="submission" date="2023-03" db="EMBL/GenBank/DDBJ databases">
        <title>Electrophorus voltai genome.</title>
        <authorList>
            <person name="Bian C."/>
        </authorList>
    </citation>
    <scope>NUCLEOTIDE SEQUENCE</scope>
    <source>
        <strain evidence="14">CB-2022</strain>
        <tissue evidence="14">Muscle</tissue>
    </source>
</reference>
<comment type="similarity">
    <text evidence="3">Belongs to the gasdermin family.</text>
</comment>
<keyword evidence="7" id="KW-1210">Necrosis</keyword>
<dbReference type="GO" id="GO:0005886">
    <property type="term" value="C:plasma membrane"/>
    <property type="evidence" value="ECO:0007669"/>
    <property type="project" value="UniProtKB-SubCell"/>
</dbReference>
<accession>A0AAD8Z8X5</accession>
<keyword evidence="5" id="KW-1003">Cell membrane</keyword>
<dbReference type="InterPro" id="IPR042377">
    <property type="entry name" value="GSDME"/>
</dbReference>
<keyword evidence="9" id="KW-0472">Membrane</keyword>
<keyword evidence="6" id="KW-0963">Cytoplasm</keyword>
<dbReference type="Proteomes" id="UP001239994">
    <property type="component" value="Unassembled WGS sequence"/>
</dbReference>
<dbReference type="InterPro" id="IPR041263">
    <property type="entry name" value="Gasdermin_PUB"/>
</dbReference>
<dbReference type="AlphaFoldDB" id="A0AAD8Z8X5"/>
<evidence type="ECO:0000256" key="7">
    <source>
        <dbReference type="ARBA" id="ARBA00022590"/>
    </source>
</evidence>
<dbReference type="EMBL" id="JAROKS010000016">
    <property type="protein sequence ID" value="KAK1795253.1"/>
    <property type="molecule type" value="Genomic_DNA"/>
</dbReference>
<dbReference type="Pfam" id="PF04598">
    <property type="entry name" value="Gasdermin"/>
    <property type="match status" value="1"/>
</dbReference>
<dbReference type="Pfam" id="PF17708">
    <property type="entry name" value="Gasdermin_C"/>
    <property type="match status" value="1"/>
</dbReference>
<dbReference type="PANTHER" id="PTHR15207:SF3">
    <property type="entry name" value="DEAFNESS, AUTOSOMAL DOMINANT 5-RELATED"/>
    <property type="match status" value="1"/>
</dbReference>
<evidence type="ECO:0008006" key="16">
    <source>
        <dbReference type="Google" id="ProtNLM"/>
    </source>
</evidence>
<evidence type="ECO:0000256" key="5">
    <source>
        <dbReference type="ARBA" id="ARBA00022475"/>
    </source>
</evidence>
<evidence type="ECO:0000256" key="8">
    <source>
        <dbReference type="ARBA" id="ARBA00022692"/>
    </source>
</evidence>
<evidence type="ECO:0000256" key="1">
    <source>
        <dbReference type="ARBA" id="ARBA00004496"/>
    </source>
</evidence>
<evidence type="ECO:0000256" key="10">
    <source>
        <dbReference type="ARBA" id="ARBA00023139"/>
    </source>
</evidence>
<evidence type="ECO:0000313" key="14">
    <source>
        <dbReference type="EMBL" id="KAK1795253.1"/>
    </source>
</evidence>
<evidence type="ECO:0000256" key="11">
    <source>
        <dbReference type="ARBA" id="ARBA00023288"/>
    </source>
</evidence>
<organism evidence="14 15">
    <name type="scientific">Electrophorus voltai</name>
    <dbReference type="NCBI Taxonomy" id="2609070"/>
    <lineage>
        <taxon>Eukaryota</taxon>
        <taxon>Metazoa</taxon>
        <taxon>Chordata</taxon>
        <taxon>Craniata</taxon>
        <taxon>Vertebrata</taxon>
        <taxon>Euteleostomi</taxon>
        <taxon>Actinopterygii</taxon>
        <taxon>Neopterygii</taxon>
        <taxon>Teleostei</taxon>
        <taxon>Ostariophysi</taxon>
        <taxon>Gymnotiformes</taxon>
        <taxon>Gymnotoidei</taxon>
        <taxon>Gymnotidae</taxon>
        <taxon>Electrophorus</taxon>
    </lineage>
</organism>
<comment type="subcellular location">
    <subcellularLocation>
        <location evidence="2">Cell membrane</location>
        <topology evidence="2">Multi-pass membrane protein</topology>
    </subcellularLocation>
    <subcellularLocation>
        <location evidence="1">Cytoplasm</location>
    </subcellularLocation>
</comment>
<evidence type="ECO:0000259" key="13">
    <source>
        <dbReference type="Pfam" id="PF17708"/>
    </source>
</evidence>
<name>A0AAD8Z8X5_9TELE</name>
<keyword evidence="11" id="KW-0449">Lipoprotein</keyword>
<keyword evidence="8" id="KW-0812">Transmembrane</keyword>